<evidence type="ECO:0000313" key="1">
    <source>
        <dbReference type="EMBL" id="ROR90536.1"/>
    </source>
</evidence>
<dbReference type="Proteomes" id="UP000281738">
    <property type="component" value="Unassembled WGS sequence"/>
</dbReference>
<gene>
    <name evidence="1" type="ORF">EDD33_1377</name>
</gene>
<sequence length="225" mass="24366">MASPSSEIDAWRAGHRRVCDLVLQASPAELERHVPATPDWTARDLVSHMVGLAADVLAGDEPDDHHAGWTQAQVDARLDRSGVNLVEEWRGLADDLAAWMAEHGTRPLNDVLVHEQDLRGALRRAGARDAPGVDVVRRRMAGRLGTTLAELPPLGLVGPTWQWASRGAAADADTVLEASDFDLLRSLCSRRTAGQLRGWTTRGDVATYLPAFAGLGDLPPRPLDE</sequence>
<protein>
    <recommendedName>
        <fullName evidence="3">Mycothiol maleylpyruvate isomerase-like protein</fullName>
    </recommendedName>
</protein>
<evidence type="ECO:0008006" key="3">
    <source>
        <dbReference type="Google" id="ProtNLM"/>
    </source>
</evidence>
<name>A0A3N2CSY8_9ACTN</name>
<dbReference type="SUPFAM" id="SSF109854">
    <property type="entry name" value="DinB/YfiT-like putative metalloenzymes"/>
    <property type="match status" value="1"/>
</dbReference>
<evidence type="ECO:0000313" key="2">
    <source>
        <dbReference type="Proteomes" id="UP000281738"/>
    </source>
</evidence>
<accession>A0A3N2CSY8</accession>
<dbReference type="RefSeq" id="WP_211332446.1">
    <property type="nucleotide sequence ID" value="NZ_RKHO01000001.1"/>
</dbReference>
<dbReference type="AlphaFoldDB" id="A0A3N2CSY8"/>
<reference evidence="1 2" key="1">
    <citation type="submission" date="2018-11" db="EMBL/GenBank/DDBJ databases">
        <title>Sequencing the genomes of 1000 actinobacteria strains.</title>
        <authorList>
            <person name="Klenk H.-P."/>
        </authorList>
    </citation>
    <scope>NUCLEOTIDE SEQUENCE [LARGE SCALE GENOMIC DNA]</scope>
    <source>
        <strain evidence="1 2">DSM 12652</strain>
    </source>
</reference>
<proteinExistence type="predicted"/>
<organism evidence="1 2">
    <name type="scientific">Nocardioides aurantiacus</name>
    <dbReference type="NCBI Taxonomy" id="86796"/>
    <lineage>
        <taxon>Bacteria</taxon>
        <taxon>Bacillati</taxon>
        <taxon>Actinomycetota</taxon>
        <taxon>Actinomycetes</taxon>
        <taxon>Propionibacteriales</taxon>
        <taxon>Nocardioidaceae</taxon>
        <taxon>Nocardioides</taxon>
    </lineage>
</organism>
<keyword evidence="2" id="KW-1185">Reference proteome</keyword>
<dbReference type="EMBL" id="RKHO01000001">
    <property type="protein sequence ID" value="ROR90536.1"/>
    <property type="molecule type" value="Genomic_DNA"/>
</dbReference>
<comment type="caution">
    <text evidence="1">The sequence shown here is derived from an EMBL/GenBank/DDBJ whole genome shotgun (WGS) entry which is preliminary data.</text>
</comment>
<dbReference type="InterPro" id="IPR034660">
    <property type="entry name" value="DinB/YfiT-like"/>
</dbReference>